<evidence type="ECO:0000313" key="7">
    <source>
        <dbReference type="EMBL" id="PJZ72630.1"/>
    </source>
</evidence>
<keyword evidence="2 4" id="KW-0413">Isomerase</keyword>
<dbReference type="Proteomes" id="UP000231962">
    <property type="component" value="Unassembled WGS sequence"/>
</dbReference>
<evidence type="ECO:0000256" key="4">
    <source>
        <dbReference type="RuleBase" id="RU362028"/>
    </source>
</evidence>
<dbReference type="GO" id="GO:0140098">
    <property type="term" value="F:catalytic activity, acting on RNA"/>
    <property type="evidence" value="ECO:0007669"/>
    <property type="project" value="UniProtKB-ARBA"/>
</dbReference>
<dbReference type="SUPFAM" id="SSF55120">
    <property type="entry name" value="Pseudouridine synthase"/>
    <property type="match status" value="1"/>
</dbReference>
<organism evidence="7 9">
    <name type="scientific">Leptospira perolatii</name>
    <dbReference type="NCBI Taxonomy" id="2023191"/>
    <lineage>
        <taxon>Bacteria</taxon>
        <taxon>Pseudomonadati</taxon>
        <taxon>Spirochaetota</taxon>
        <taxon>Spirochaetia</taxon>
        <taxon>Leptospirales</taxon>
        <taxon>Leptospiraceae</taxon>
        <taxon>Leptospira</taxon>
    </lineage>
</organism>
<dbReference type="InterPro" id="IPR036986">
    <property type="entry name" value="S4_RNA-bd_sf"/>
</dbReference>
<proteinExistence type="inferred from homology"/>
<feature type="domain" description="Pseudouridine synthase RsuA/RluA-like" evidence="5">
    <location>
        <begin position="93"/>
        <end position="251"/>
    </location>
</feature>
<comment type="similarity">
    <text evidence="1 4">Belongs to the pseudouridine synthase RluA family.</text>
</comment>
<evidence type="ECO:0000256" key="1">
    <source>
        <dbReference type="ARBA" id="ARBA00010876"/>
    </source>
</evidence>
<dbReference type="Pfam" id="PF00849">
    <property type="entry name" value="PseudoU_synth_2"/>
    <property type="match status" value="1"/>
</dbReference>
<dbReference type="EMBL" id="NPDY01000006">
    <property type="protein sequence ID" value="PJZ69962.1"/>
    <property type="molecule type" value="Genomic_DNA"/>
</dbReference>
<dbReference type="NCBIfam" id="TIGR00005">
    <property type="entry name" value="rluA_subfam"/>
    <property type="match status" value="1"/>
</dbReference>
<dbReference type="InterPro" id="IPR050188">
    <property type="entry name" value="RluA_PseudoU_synthase"/>
</dbReference>
<reference evidence="8 9" key="1">
    <citation type="submission" date="2017-07" db="EMBL/GenBank/DDBJ databases">
        <title>Leptospira spp. isolated from tropical soils.</title>
        <authorList>
            <person name="Thibeaux R."/>
            <person name="Iraola G."/>
            <person name="Ferres I."/>
            <person name="Bierque E."/>
            <person name="Girault D."/>
            <person name="Soupe-Gilbert M.-E."/>
            <person name="Picardeau M."/>
            <person name="Goarant C."/>
        </authorList>
    </citation>
    <scope>NUCLEOTIDE SEQUENCE [LARGE SCALE GENOMIC DNA]</scope>
    <source>
        <strain evidence="7 9">FH1-B-B1</strain>
        <strain evidence="6 8">FH1-B-C1</strain>
    </source>
</reference>
<dbReference type="InterPro" id="IPR020103">
    <property type="entry name" value="PsdUridine_synth_cat_dom_sf"/>
</dbReference>
<dbReference type="Proteomes" id="UP000231990">
    <property type="component" value="Unassembled WGS sequence"/>
</dbReference>
<dbReference type="CDD" id="cd02869">
    <property type="entry name" value="PseudoU_synth_RluA_like"/>
    <property type="match status" value="1"/>
</dbReference>
<dbReference type="Gene3D" id="3.30.2350.10">
    <property type="entry name" value="Pseudouridine synthase"/>
    <property type="match status" value="1"/>
</dbReference>
<dbReference type="GO" id="GO:0009982">
    <property type="term" value="F:pseudouridine synthase activity"/>
    <property type="evidence" value="ECO:0007669"/>
    <property type="project" value="InterPro"/>
</dbReference>
<comment type="function">
    <text evidence="4">Responsible for synthesis of pseudouridine from uracil.</text>
</comment>
<feature type="active site" evidence="3">
    <location>
        <position position="142"/>
    </location>
</feature>
<dbReference type="GO" id="GO:0003723">
    <property type="term" value="F:RNA binding"/>
    <property type="evidence" value="ECO:0007669"/>
    <property type="project" value="InterPro"/>
</dbReference>
<protein>
    <recommendedName>
        <fullName evidence="4">Pseudouridine synthase</fullName>
        <ecNumber evidence="4">5.4.99.-</ecNumber>
    </recommendedName>
</protein>
<name>A0A2M9ZKP5_9LEPT</name>
<evidence type="ECO:0000259" key="5">
    <source>
        <dbReference type="Pfam" id="PF00849"/>
    </source>
</evidence>
<accession>A0A2M9ZKP5</accession>
<evidence type="ECO:0000256" key="3">
    <source>
        <dbReference type="PIRSR" id="PIRSR606225-1"/>
    </source>
</evidence>
<evidence type="ECO:0000313" key="8">
    <source>
        <dbReference type="Proteomes" id="UP000231962"/>
    </source>
</evidence>
<evidence type="ECO:0000313" key="9">
    <source>
        <dbReference type="Proteomes" id="UP000231990"/>
    </source>
</evidence>
<dbReference type="PANTHER" id="PTHR21600:SF44">
    <property type="entry name" value="RIBOSOMAL LARGE SUBUNIT PSEUDOURIDINE SYNTHASE D"/>
    <property type="match status" value="1"/>
</dbReference>
<dbReference type="InterPro" id="IPR006145">
    <property type="entry name" value="PsdUridine_synth_RsuA/RluA"/>
</dbReference>
<dbReference type="RefSeq" id="WP_100713629.1">
    <property type="nucleotide sequence ID" value="NZ_NPDY01000006.1"/>
</dbReference>
<evidence type="ECO:0000256" key="2">
    <source>
        <dbReference type="ARBA" id="ARBA00023235"/>
    </source>
</evidence>
<gene>
    <name evidence="6" type="ORF">CH360_08650</name>
    <name evidence="7" type="ORF">CH373_13035</name>
</gene>
<dbReference type="Gene3D" id="3.10.290.10">
    <property type="entry name" value="RNA-binding S4 domain"/>
    <property type="match status" value="1"/>
</dbReference>
<dbReference type="EMBL" id="NPDZ01000008">
    <property type="protein sequence ID" value="PJZ72630.1"/>
    <property type="molecule type" value="Genomic_DNA"/>
</dbReference>
<evidence type="ECO:0000313" key="6">
    <source>
        <dbReference type="EMBL" id="PJZ69962.1"/>
    </source>
</evidence>
<dbReference type="AlphaFoldDB" id="A0A2M9ZKP5"/>
<sequence>MSLELTATVGEEWVGERIDRFLKSALGDEISRSSVQKWIDDLCVRTAEGLEINKSSYKVQLGEVFLIQIPPKPPLNLEPIRMDLEVLKESPEYLIIRKPPGIASHSGPGDRSVSLVNGLLYRFKELSQLGGEARPGIVHRLDKPTEGLMIIAKNDFAHSKLGELFRSRNIVKKYLAWVQGSLPEGEGVIDLPIARHPNERLKMTISPKGRPSRTLYKILKTVSSKSGRKFSLVEATLETGRTHQIRVHFQSQKAPIVGDLLYSKNAQLFMSFGLMLLSYHLSFQDPFTGENVSVTLPLPERFQKFETGIDKF</sequence>
<dbReference type="EC" id="5.4.99.-" evidence="4"/>
<comment type="caution">
    <text evidence="7">The sequence shown here is derived from an EMBL/GenBank/DDBJ whole genome shotgun (WGS) entry which is preliminary data.</text>
</comment>
<dbReference type="PANTHER" id="PTHR21600">
    <property type="entry name" value="MITOCHONDRIAL RNA PSEUDOURIDINE SYNTHASE"/>
    <property type="match status" value="1"/>
</dbReference>
<dbReference type="OrthoDB" id="9807829at2"/>
<dbReference type="GO" id="GO:0000455">
    <property type="term" value="P:enzyme-directed rRNA pseudouridine synthesis"/>
    <property type="evidence" value="ECO:0007669"/>
    <property type="project" value="TreeGrafter"/>
</dbReference>
<comment type="catalytic activity">
    <reaction evidence="4">
        <text>a uridine in RNA = a pseudouridine in RNA</text>
        <dbReference type="Rhea" id="RHEA:48348"/>
        <dbReference type="Rhea" id="RHEA-COMP:12068"/>
        <dbReference type="Rhea" id="RHEA-COMP:12069"/>
        <dbReference type="ChEBI" id="CHEBI:65314"/>
        <dbReference type="ChEBI" id="CHEBI:65315"/>
    </reaction>
</comment>
<keyword evidence="8" id="KW-1185">Reference proteome</keyword>
<dbReference type="InterPro" id="IPR006225">
    <property type="entry name" value="PsdUridine_synth_RluC/D"/>
</dbReference>